<feature type="compositionally biased region" description="Low complexity" evidence="12">
    <location>
        <begin position="1638"/>
        <end position="1693"/>
    </location>
</feature>
<dbReference type="Gene3D" id="2.10.25.10">
    <property type="entry name" value="Laminin"/>
    <property type="match status" value="11"/>
</dbReference>
<evidence type="ECO:0000256" key="9">
    <source>
        <dbReference type="ARBA" id="ARBA00023170"/>
    </source>
</evidence>
<keyword evidence="9" id="KW-0675">Receptor</keyword>
<dbReference type="InterPro" id="IPR026823">
    <property type="entry name" value="cEGF"/>
</dbReference>
<dbReference type="InterPro" id="IPR001846">
    <property type="entry name" value="VWF_type-D"/>
</dbReference>
<feature type="domain" description="VWFD" evidence="17">
    <location>
        <begin position="717"/>
        <end position="910"/>
    </location>
</feature>
<feature type="domain" description="EGF-like" evidence="15">
    <location>
        <begin position="1077"/>
        <end position="1123"/>
    </location>
</feature>
<dbReference type="Pfam" id="PF14670">
    <property type="entry name" value="FXa_inhibition"/>
    <property type="match status" value="1"/>
</dbReference>
<keyword evidence="3" id="KW-0254">Endocytosis</keyword>
<keyword evidence="7 13" id="KW-0472">Membrane</keyword>
<comment type="subcellular location">
    <subcellularLocation>
        <location evidence="1">Membrane</location>
        <topology evidence="1">Single-pass type I membrane protein</topology>
    </subcellularLocation>
</comment>
<dbReference type="Pfam" id="PF12662">
    <property type="entry name" value="cEGF"/>
    <property type="match status" value="2"/>
</dbReference>
<evidence type="ECO:0000256" key="1">
    <source>
        <dbReference type="ARBA" id="ARBA00004479"/>
    </source>
</evidence>
<sequence>MDKFLLVSLLLLSALVCFASAQLRGPEGAVCTRLGSRNDTIIVENRRRREPSSGIWDYLRMWDVFGVKKARNPRSLVTVHITVYFTDYECCVGWNRIGETCQADCHFPCEHGLCVETNFCECDEGWEGAQCEHDIDECWYETDECDRENGACTNTEGSYNCTCNDGLHLINGTVCHETPDTDECATGNGGCGQNCHNTHGSYYCTCDAGYTLAADRYTCTDINECATNRGGCEHFCTNTPGGRECSCRRNFRLVDGRICRDDDMYPYGDEAGESPRRWDFSTCTDESLPQEGFRFFGRRHHEIHICDNGIVSFDRIKRPRNPILIRNTFRFRTAAVLAPFLARSNASLLDNLPEDERTEIYYSLYERGDGKPATDEVMRRARDDGRSTPGYFSPNFDPVWALVVTWTSVPPDCSMYGGGVCPRPHDQLPVNDFQLAISTNGTHSYATFVYPTLKQEWVSTDEAREGGRRKCPKADGTVAVGGYSAGDGTGPYPHTPAINSSLVFRNRDYSGQDCNGNRLGMISMRNLYRVNGGNWKFALQPQENTVVPESTVVECSRWMREQIVEDPTQLLGYSALPPVFSCPCSAEQAFYDPTYTVHSSQFGQSRFCARSRRRVHTPVGGEKLILSRSCCYSTAYWWRETRGRRWRNRIGGGTLLIGHAGGHLVINDQAADEAAYQSCCVDAAGLRDGWYCQRFQTLRPLTAPSAPGCQHYPVNIGWTWFRWDPHFTTLDGVSYTFNGLGEYVIADTDSGRYQVQGRTALAPGSSHATVISTVVINERGKLPIQINIVGNSSLGLYVNGSLTDSSVFESNEEIEVGDNAVILKPSNDSILVVFLSGVTVKVSAKKGMLAVEFSAPPEYRGKVRGLLGRWDGDPANDFEAFNGTVFPADSTERELYEFGNSWKVTAENGPKKSVFFYKDGEDVNTFTSTDYQPKYTDELLFDDPELETRAREICGNDTECLFDVSQTGDLEVAVITVKGKEEFGSQTAARERFPPTVFGPDAVYATVNDTVTIRINASDPNNGSLVFALGEDVPNSVDLTADGDVATLTWQVISDVPVNLRVDVFGSENTTAQYRPVVYMCSCLHGGNCDNSSDPDAASAGGQTRFVQRTCTCAPGYSGDRCEEDVDACLLNFSPCFPGVTCEDLPAPAGDGPDGFTCGDCPGGYTGDGFECQDLDECGTPEGAVCAHSCENYPGTFICSCRDGFELAEDGVSCQDIDECVLQLNNCSQQCENTDGYFNCTCQDGFTLADNGLDCDPDNPCSAGSDPGCDPEFGWCITNGLGTAECVCKAGYVLSADNRTCEDYDECSEGDHHCSQLCNNTAGGYSCYCEEGYYTDEDKVHMCLDIDECYEVTDNCTDLETCENDPGSFHCSCTEDAVLVGDTCVPVTTTPAMTTKATTDQTTTSSTTKEQTTGLLQTSRATTTVTTTSAPMETTTRSSSTITSSLLSTTSGTTNPPTTSTTTTAVPTTASKPSPLASTSPSTTNPPTTTTTTTLTPSSTSTTLPKSSYKPSTTTSTVLPTTTTITTTTTYVSSPTATDAQRFTTSAIPETATITTASLTTPISTNTITSPPETTKTIAAQYPTTTTVTLSTSASPTTSTITSTPKTTAAQQPTTTTVTLSTSTPHTAETIAAQHPATTTTTTITPSTTKSPTTIITSSPYTTSTSTPFVPSEQVESTTSSQSETASTQPSATMSTQRLNVPTRGATAALPLTEDQNALRPHEQNTVVLTITMTIEEFTADVRMNFKRRVSEIMTSHCQRMVREERDCQRSDGDRKRRSLSAVVFTAADVYIPPGYPRQSATRDGILLAFFIIRPDSADDFLPFPVDSIMMTLRNNQLQLQQALGSKPITDMVPYEQYLYGVTVPATAGTTPVQGKPPGKPEEDSEFPLVAVSVAAAVLAVVALVIAVAVCQKKSHATAYRVQDTPPCSQTPVLQPHFDESVRSFNPRKEVWGTDNPAIIMDSKV</sequence>
<evidence type="ECO:0000256" key="10">
    <source>
        <dbReference type="ARBA" id="ARBA00023180"/>
    </source>
</evidence>
<dbReference type="PROSITE" id="PS00022">
    <property type="entry name" value="EGF_1"/>
    <property type="match status" value="2"/>
</dbReference>
<dbReference type="SMART" id="SM00216">
    <property type="entry name" value="VWD"/>
    <property type="match status" value="1"/>
</dbReference>
<dbReference type="InterPro" id="IPR000152">
    <property type="entry name" value="EGF-type_Asp/Asn_hydroxyl_site"/>
</dbReference>
<evidence type="ECO:0000259" key="16">
    <source>
        <dbReference type="PROSITE" id="PS50856"/>
    </source>
</evidence>
<dbReference type="FunFam" id="2.10.25.10:FF:000240">
    <property type="entry name" value="Vitamin K-dependent protein S"/>
    <property type="match status" value="2"/>
</dbReference>
<feature type="chain" id="PRO_5027917355" evidence="14">
    <location>
        <begin position="22"/>
        <end position="1965"/>
    </location>
</feature>
<feature type="transmembrane region" description="Helical" evidence="13">
    <location>
        <begin position="1887"/>
        <end position="1911"/>
    </location>
</feature>
<keyword evidence="4 13" id="KW-0812">Transmembrane</keyword>
<feature type="region of interest" description="Disordered" evidence="12">
    <location>
        <begin position="1637"/>
        <end position="1701"/>
    </location>
</feature>
<evidence type="ECO:0000256" key="3">
    <source>
        <dbReference type="ARBA" id="ARBA00022583"/>
    </source>
</evidence>
<feature type="domain" description="AMOP" evidence="16">
    <location>
        <begin position="547"/>
        <end position="699"/>
    </location>
</feature>
<evidence type="ECO:0000256" key="5">
    <source>
        <dbReference type="ARBA" id="ARBA00022737"/>
    </source>
</evidence>
<dbReference type="GO" id="GO:0007160">
    <property type="term" value="P:cell-matrix adhesion"/>
    <property type="evidence" value="ECO:0007669"/>
    <property type="project" value="InterPro"/>
</dbReference>
<comment type="caution">
    <text evidence="11">Lacks conserved residue(s) required for the propagation of feature annotation.</text>
</comment>
<dbReference type="GO" id="GO:0005509">
    <property type="term" value="F:calcium ion binding"/>
    <property type="evidence" value="ECO:0007669"/>
    <property type="project" value="InterPro"/>
</dbReference>
<feature type="region of interest" description="Disordered" evidence="12">
    <location>
        <begin position="1589"/>
        <end position="1623"/>
    </location>
</feature>
<name>A0A6P4Z8K3_BRABE</name>
<dbReference type="PROSITE" id="PS00010">
    <property type="entry name" value="ASX_HYDROXYL"/>
    <property type="match status" value="5"/>
</dbReference>
<organism evidence="18 19">
    <name type="scientific">Branchiostoma belcheri</name>
    <name type="common">Amphioxus</name>
    <dbReference type="NCBI Taxonomy" id="7741"/>
    <lineage>
        <taxon>Eukaryota</taxon>
        <taxon>Metazoa</taxon>
        <taxon>Chordata</taxon>
        <taxon>Cephalochordata</taxon>
        <taxon>Leptocardii</taxon>
        <taxon>Amphioxiformes</taxon>
        <taxon>Branchiostomatidae</taxon>
        <taxon>Branchiostoma</taxon>
    </lineage>
</organism>
<dbReference type="PROSITE" id="PS51233">
    <property type="entry name" value="VWFD"/>
    <property type="match status" value="1"/>
</dbReference>
<accession>A0A6P4Z8K3</accession>
<evidence type="ECO:0000256" key="8">
    <source>
        <dbReference type="ARBA" id="ARBA00023157"/>
    </source>
</evidence>
<evidence type="ECO:0000256" key="13">
    <source>
        <dbReference type="SAM" id="Phobius"/>
    </source>
</evidence>
<dbReference type="Pfam" id="PF07645">
    <property type="entry name" value="EGF_CA"/>
    <property type="match status" value="3"/>
</dbReference>
<evidence type="ECO:0000256" key="6">
    <source>
        <dbReference type="ARBA" id="ARBA00022989"/>
    </source>
</evidence>
<evidence type="ECO:0000256" key="14">
    <source>
        <dbReference type="SAM" id="SignalP"/>
    </source>
</evidence>
<feature type="domain" description="EGF-like" evidence="15">
    <location>
        <begin position="134"/>
        <end position="176"/>
    </location>
</feature>
<keyword evidence="8 11" id="KW-1015">Disulfide bond</keyword>
<gene>
    <name evidence="19" type="primary">LOC109476497</name>
</gene>
<evidence type="ECO:0000259" key="15">
    <source>
        <dbReference type="PROSITE" id="PS50026"/>
    </source>
</evidence>
<dbReference type="RefSeq" id="XP_019632993.1">
    <property type="nucleotide sequence ID" value="XM_019777434.1"/>
</dbReference>
<evidence type="ECO:0000259" key="17">
    <source>
        <dbReference type="PROSITE" id="PS51233"/>
    </source>
</evidence>
<dbReference type="InterPro" id="IPR003886">
    <property type="entry name" value="NIDO_dom"/>
</dbReference>
<keyword evidence="2 11" id="KW-0245">EGF-like domain</keyword>
<dbReference type="Pfam" id="PF00094">
    <property type="entry name" value="VWD"/>
    <property type="match status" value="1"/>
</dbReference>
<evidence type="ECO:0000313" key="18">
    <source>
        <dbReference type="Proteomes" id="UP000515135"/>
    </source>
</evidence>
<proteinExistence type="predicted"/>
<dbReference type="InterPro" id="IPR018097">
    <property type="entry name" value="EGF_Ca-bd_CS"/>
</dbReference>
<keyword evidence="5" id="KW-0677">Repeat</keyword>
<dbReference type="PROSITE" id="PS50856">
    <property type="entry name" value="AMOP"/>
    <property type="match status" value="1"/>
</dbReference>
<dbReference type="InterPro" id="IPR056619">
    <property type="entry name" value="C8-3_MUC4"/>
</dbReference>
<keyword evidence="6 13" id="KW-1133">Transmembrane helix</keyword>
<dbReference type="PROSITE" id="PS01187">
    <property type="entry name" value="EGF_CA"/>
    <property type="match status" value="4"/>
</dbReference>
<feature type="region of interest" description="Disordered" evidence="12">
    <location>
        <begin position="1396"/>
        <end position="1518"/>
    </location>
</feature>
<reference evidence="19" key="1">
    <citation type="submission" date="2025-08" db="UniProtKB">
        <authorList>
            <consortium name="RefSeq"/>
        </authorList>
    </citation>
    <scope>IDENTIFICATION</scope>
    <source>
        <tissue evidence="19">Gonad</tissue>
    </source>
</reference>
<dbReference type="CDD" id="cd00054">
    <property type="entry name" value="EGF_CA"/>
    <property type="match status" value="4"/>
</dbReference>
<keyword evidence="10" id="KW-0325">Glycoprotein</keyword>
<dbReference type="Proteomes" id="UP000515135">
    <property type="component" value="Unplaced"/>
</dbReference>
<dbReference type="InterPro" id="IPR005533">
    <property type="entry name" value="AMOP_dom"/>
</dbReference>
<dbReference type="InterPro" id="IPR000742">
    <property type="entry name" value="EGF"/>
</dbReference>
<evidence type="ECO:0000256" key="12">
    <source>
        <dbReference type="SAM" id="MobiDB-lite"/>
    </source>
</evidence>
<dbReference type="GO" id="GO:0006897">
    <property type="term" value="P:endocytosis"/>
    <property type="evidence" value="ECO:0007669"/>
    <property type="project" value="UniProtKB-KW"/>
</dbReference>
<dbReference type="GeneID" id="109476497"/>
<dbReference type="InterPro" id="IPR009030">
    <property type="entry name" value="Growth_fac_rcpt_cys_sf"/>
</dbReference>
<dbReference type="PANTHER" id="PTHR13802">
    <property type="entry name" value="MUCIN 4-RELATED"/>
    <property type="match status" value="1"/>
</dbReference>
<dbReference type="InterPro" id="IPR051495">
    <property type="entry name" value="Epithelial_Barrier/Signaling"/>
</dbReference>
<dbReference type="PROSITE" id="PS50026">
    <property type="entry name" value="EGF_3"/>
    <property type="match status" value="3"/>
</dbReference>
<dbReference type="OrthoDB" id="4405280at2759"/>
<evidence type="ECO:0000256" key="4">
    <source>
        <dbReference type="ARBA" id="ARBA00022692"/>
    </source>
</evidence>
<dbReference type="Pfam" id="PF06119">
    <property type="entry name" value="NIDO"/>
    <property type="match status" value="1"/>
</dbReference>
<feature type="domain" description="EGF-like" evidence="15">
    <location>
        <begin position="1125"/>
        <end position="1171"/>
    </location>
</feature>
<evidence type="ECO:0000256" key="11">
    <source>
        <dbReference type="PROSITE-ProRule" id="PRU00076"/>
    </source>
</evidence>
<dbReference type="Pfam" id="PF23263">
    <property type="entry name" value="C8-3_MUC4"/>
    <property type="match status" value="1"/>
</dbReference>
<dbReference type="InterPro" id="IPR049883">
    <property type="entry name" value="NOTCH1_EGF-like"/>
</dbReference>
<evidence type="ECO:0000313" key="19">
    <source>
        <dbReference type="RefSeq" id="XP_019632993.1"/>
    </source>
</evidence>
<protein>
    <submittedName>
        <fullName evidence="19">Mucin-like protein isoform X2</fullName>
    </submittedName>
</protein>
<dbReference type="SMART" id="SM00179">
    <property type="entry name" value="EGF_CA"/>
    <property type="match status" value="9"/>
</dbReference>
<dbReference type="PROSITE" id="PS01186">
    <property type="entry name" value="EGF_2"/>
    <property type="match status" value="6"/>
</dbReference>
<feature type="disulfide bond" evidence="11">
    <location>
        <begin position="1113"/>
        <end position="1122"/>
    </location>
</feature>
<dbReference type="GO" id="GO:0016020">
    <property type="term" value="C:membrane"/>
    <property type="evidence" value="ECO:0007669"/>
    <property type="project" value="UniProtKB-SubCell"/>
</dbReference>
<feature type="signal peptide" evidence="14">
    <location>
        <begin position="1"/>
        <end position="21"/>
    </location>
</feature>
<keyword evidence="18" id="KW-1185">Reference proteome</keyword>
<dbReference type="InterPro" id="IPR001881">
    <property type="entry name" value="EGF-like_Ca-bd_dom"/>
</dbReference>
<evidence type="ECO:0000256" key="7">
    <source>
        <dbReference type="ARBA" id="ARBA00023136"/>
    </source>
</evidence>
<evidence type="ECO:0000256" key="2">
    <source>
        <dbReference type="ARBA" id="ARBA00022536"/>
    </source>
</evidence>
<dbReference type="FunFam" id="2.10.25.10:FF:000009">
    <property type="entry name" value="Low-density lipoprotein receptor isoform 1"/>
    <property type="match status" value="1"/>
</dbReference>
<dbReference type="SUPFAM" id="SSF57184">
    <property type="entry name" value="Growth factor receptor domain"/>
    <property type="match status" value="3"/>
</dbReference>
<dbReference type="PANTHER" id="PTHR13802:SF52">
    <property type="entry name" value="MUCIN-4"/>
    <property type="match status" value="1"/>
</dbReference>
<dbReference type="SMART" id="SM00181">
    <property type="entry name" value="EGF"/>
    <property type="match status" value="11"/>
</dbReference>
<keyword evidence="14" id="KW-0732">Signal</keyword>
<dbReference type="SUPFAM" id="SSF57196">
    <property type="entry name" value="EGF/Laminin"/>
    <property type="match status" value="2"/>
</dbReference>